<dbReference type="KEGG" id="csol:105361138"/>
<reference evidence="2" key="1">
    <citation type="submission" date="2025-08" db="UniProtKB">
        <authorList>
            <consortium name="RefSeq"/>
        </authorList>
    </citation>
    <scope>IDENTIFICATION</scope>
</reference>
<dbReference type="AlphaFoldDB" id="A0AAJ7DU46"/>
<dbReference type="RefSeq" id="XP_011496547.1">
    <property type="nucleotide sequence ID" value="XM_011498245.1"/>
</dbReference>
<gene>
    <name evidence="2" type="primary">LOC105361138</name>
</gene>
<protein>
    <submittedName>
        <fullName evidence="2">Uncharacterized protein LOC105361138</fullName>
    </submittedName>
</protein>
<keyword evidence="1" id="KW-1185">Reference proteome</keyword>
<dbReference type="Proteomes" id="UP000695007">
    <property type="component" value="Unplaced"/>
</dbReference>
<name>A0AAJ7DU46_9HYME</name>
<dbReference type="GeneID" id="105361138"/>
<evidence type="ECO:0000313" key="2">
    <source>
        <dbReference type="RefSeq" id="XP_011496547.1"/>
    </source>
</evidence>
<proteinExistence type="predicted"/>
<evidence type="ECO:0000313" key="1">
    <source>
        <dbReference type="Proteomes" id="UP000695007"/>
    </source>
</evidence>
<sequence>MISYISPAMQLPRKMSAHNVIASISRTLGTLHGDEKPTNEVKFAGEESKDKLYEPKHKQKLHYIAKQRINVSIASNAAKMVCPDISLTETDESKTSTANRLHGKFGYLTVL</sequence>
<organism evidence="1 2">
    <name type="scientific">Ceratosolen solmsi marchali</name>
    <dbReference type="NCBI Taxonomy" id="326594"/>
    <lineage>
        <taxon>Eukaryota</taxon>
        <taxon>Metazoa</taxon>
        <taxon>Ecdysozoa</taxon>
        <taxon>Arthropoda</taxon>
        <taxon>Hexapoda</taxon>
        <taxon>Insecta</taxon>
        <taxon>Pterygota</taxon>
        <taxon>Neoptera</taxon>
        <taxon>Endopterygota</taxon>
        <taxon>Hymenoptera</taxon>
        <taxon>Apocrita</taxon>
        <taxon>Proctotrupomorpha</taxon>
        <taxon>Chalcidoidea</taxon>
        <taxon>Agaonidae</taxon>
        <taxon>Agaoninae</taxon>
        <taxon>Ceratosolen</taxon>
    </lineage>
</organism>
<accession>A0AAJ7DU46</accession>